<dbReference type="Pfam" id="PF01551">
    <property type="entry name" value="Peptidase_M23"/>
    <property type="match status" value="1"/>
</dbReference>
<dbReference type="STRING" id="46223.SAMN05421852_10940"/>
<evidence type="ECO:0000259" key="2">
    <source>
        <dbReference type="Pfam" id="PF01551"/>
    </source>
</evidence>
<dbReference type="PANTHER" id="PTHR21666:SF270">
    <property type="entry name" value="MUREIN HYDROLASE ACTIVATOR ENVC"/>
    <property type="match status" value="1"/>
</dbReference>
<dbReference type="RefSeq" id="WP_093230125.1">
    <property type="nucleotide sequence ID" value="NZ_FORR01000009.1"/>
</dbReference>
<sequence>MTDWYENIRKRREKQVQLIKQGLYSSVKESNLKEQDFSIIKQKKPMKKKKENKTHKWLIQLAISLFLLCGTYFIFHVQTDRGKQLQQWIAQVMTEEFQFKQVSAWYKEVIGEAPSILPVFQTKPKRVALYWNFPVKGKVVLPFDQKRKGLVLQAPPQAQVMAATEGWVSFVGEKTGLGRLVIIRHAQGYESWYGFLKNTAVNEKDWVKNGQVIGEGGEKYIYFAVKKDGQFISPVGVIPFE</sequence>
<reference evidence="3 4" key="1">
    <citation type="submission" date="2016-10" db="EMBL/GenBank/DDBJ databases">
        <authorList>
            <person name="de Groot N.N."/>
        </authorList>
    </citation>
    <scope>NUCLEOTIDE SEQUENCE [LARGE SCALE GENOMIC DNA]</scope>
    <source>
        <strain evidence="3 4">DSM 44778</strain>
    </source>
</reference>
<dbReference type="InterPro" id="IPR011055">
    <property type="entry name" value="Dup_hybrid_motif"/>
</dbReference>
<dbReference type="Gene3D" id="2.70.70.10">
    <property type="entry name" value="Glucose Permease (Domain IIA)"/>
    <property type="match status" value="1"/>
</dbReference>
<name>A0A1I3R8V9_9BACL</name>
<protein>
    <submittedName>
        <fullName evidence="3">Peptidase family M23</fullName>
    </submittedName>
</protein>
<dbReference type="InterPro" id="IPR050570">
    <property type="entry name" value="Cell_wall_metabolism_enzyme"/>
</dbReference>
<dbReference type="InterPro" id="IPR016047">
    <property type="entry name" value="M23ase_b-sheet_dom"/>
</dbReference>
<accession>A0A1I3R8V9</accession>
<dbReference type="CDD" id="cd12797">
    <property type="entry name" value="M23_peptidase"/>
    <property type="match status" value="1"/>
</dbReference>
<evidence type="ECO:0000256" key="1">
    <source>
        <dbReference type="SAM" id="Phobius"/>
    </source>
</evidence>
<dbReference type="Proteomes" id="UP000199545">
    <property type="component" value="Unassembled WGS sequence"/>
</dbReference>
<keyword evidence="1" id="KW-1133">Transmembrane helix</keyword>
<keyword evidence="1" id="KW-0812">Transmembrane</keyword>
<dbReference type="SUPFAM" id="SSF51261">
    <property type="entry name" value="Duplicated hybrid motif"/>
    <property type="match status" value="1"/>
</dbReference>
<keyword evidence="1" id="KW-0472">Membrane</keyword>
<evidence type="ECO:0000313" key="3">
    <source>
        <dbReference type="EMBL" id="SFJ41787.1"/>
    </source>
</evidence>
<dbReference type="OrthoDB" id="2986589at2"/>
<keyword evidence="4" id="KW-1185">Reference proteome</keyword>
<gene>
    <name evidence="3" type="ORF">SAMN05421852_10940</name>
</gene>
<proteinExistence type="predicted"/>
<dbReference type="GO" id="GO:0004222">
    <property type="term" value="F:metalloendopeptidase activity"/>
    <property type="evidence" value="ECO:0007669"/>
    <property type="project" value="TreeGrafter"/>
</dbReference>
<dbReference type="EMBL" id="FORR01000009">
    <property type="protein sequence ID" value="SFJ41787.1"/>
    <property type="molecule type" value="Genomic_DNA"/>
</dbReference>
<organism evidence="3 4">
    <name type="scientific">Thermoflavimicrobium dichotomicum</name>
    <dbReference type="NCBI Taxonomy" id="46223"/>
    <lineage>
        <taxon>Bacteria</taxon>
        <taxon>Bacillati</taxon>
        <taxon>Bacillota</taxon>
        <taxon>Bacilli</taxon>
        <taxon>Bacillales</taxon>
        <taxon>Thermoactinomycetaceae</taxon>
        <taxon>Thermoflavimicrobium</taxon>
    </lineage>
</organism>
<dbReference type="PANTHER" id="PTHR21666">
    <property type="entry name" value="PEPTIDASE-RELATED"/>
    <property type="match status" value="1"/>
</dbReference>
<evidence type="ECO:0000313" key="4">
    <source>
        <dbReference type="Proteomes" id="UP000199545"/>
    </source>
</evidence>
<feature type="transmembrane region" description="Helical" evidence="1">
    <location>
        <begin position="57"/>
        <end position="75"/>
    </location>
</feature>
<dbReference type="AlphaFoldDB" id="A0A1I3R8V9"/>
<feature type="domain" description="M23ase beta-sheet core" evidence="2">
    <location>
        <begin position="146"/>
        <end position="234"/>
    </location>
</feature>